<proteinExistence type="predicted"/>
<sequence>MPKQVKKVGVILPAQIGSQISTLLTKVRRLLRASQMLNASTQTAMFAEEVSLLVDVAYNAITRNACRASTFAAPSIRVQSRVLIKWRDKSKMKKPQKYFYFVISIWQQGQESSNQAVGIELQNLVQ</sequence>
<reference evidence="1" key="1">
    <citation type="submission" date="2019-06" db="EMBL/GenBank/DDBJ databases">
        <authorList>
            <person name="Zheng W."/>
        </authorList>
    </citation>
    <scope>NUCLEOTIDE SEQUENCE</scope>
    <source>
        <strain evidence="1">QDHG01</strain>
    </source>
</reference>
<evidence type="ECO:0000313" key="2">
    <source>
        <dbReference type="Proteomes" id="UP000785679"/>
    </source>
</evidence>
<dbReference type="Proteomes" id="UP000785679">
    <property type="component" value="Unassembled WGS sequence"/>
</dbReference>
<evidence type="ECO:0000313" key="1">
    <source>
        <dbReference type="EMBL" id="TNV82590.1"/>
    </source>
</evidence>
<name>A0A8J8NYD8_HALGN</name>
<protein>
    <submittedName>
        <fullName evidence="1">Uncharacterized protein</fullName>
    </submittedName>
</protein>
<dbReference type="AlphaFoldDB" id="A0A8J8NYD8"/>
<gene>
    <name evidence="1" type="ORF">FGO68_gene4084</name>
</gene>
<comment type="caution">
    <text evidence="1">The sequence shown here is derived from an EMBL/GenBank/DDBJ whole genome shotgun (WGS) entry which is preliminary data.</text>
</comment>
<accession>A0A8J8NYD8</accession>
<organism evidence="1 2">
    <name type="scientific">Halteria grandinella</name>
    <dbReference type="NCBI Taxonomy" id="5974"/>
    <lineage>
        <taxon>Eukaryota</taxon>
        <taxon>Sar</taxon>
        <taxon>Alveolata</taxon>
        <taxon>Ciliophora</taxon>
        <taxon>Intramacronucleata</taxon>
        <taxon>Spirotrichea</taxon>
        <taxon>Stichotrichia</taxon>
        <taxon>Sporadotrichida</taxon>
        <taxon>Halteriidae</taxon>
        <taxon>Halteria</taxon>
    </lineage>
</organism>
<keyword evidence="2" id="KW-1185">Reference proteome</keyword>
<dbReference type="EMBL" id="RRYP01004774">
    <property type="protein sequence ID" value="TNV82590.1"/>
    <property type="molecule type" value="Genomic_DNA"/>
</dbReference>